<dbReference type="Pfam" id="PF08245">
    <property type="entry name" value="Mur_ligase_M"/>
    <property type="match status" value="1"/>
</dbReference>
<keyword evidence="9" id="KW-0133">Cell shape</keyword>
<dbReference type="SUPFAM" id="SSF51984">
    <property type="entry name" value="MurCD N-terminal domain"/>
    <property type="match status" value="1"/>
</dbReference>
<evidence type="ECO:0000256" key="8">
    <source>
        <dbReference type="ARBA" id="ARBA00022840"/>
    </source>
</evidence>
<dbReference type="InterPro" id="IPR050061">
    <property type="entry name" value="MurCDEF_pg_biosynth"/>
</dbReference>
<keyword evidence="11" id="KW-0131">Cell cycle</keyword>
<evidence type="ECO:0000256" key="14">
    <source>
        <dbReference type="NCBIfam" id="TIGR01082"/>
    </source>
</evidence>
<dbReference type="InterPro" id="IPR004101">
    <property type="entry name" value="Mur_ligase_C"/>
</dbReference>
<dbReference type="GO" id="GO:0005737">
    <property type="term" value="C:cytoplasm"/>
    <property type="evidence" value="ECO:0007669"/>
    <property type="project" value="UniProtKB-SubCell"/>
</dbReference>
<keyword evidence="4" id="KW-0963">Cytoplasm</keyword>
<dbReference type="GO" id="GO:0009252">
    <property type="term" value="P:peptidoglycan biosynthetic process"/>
    <property type="evidence" value="ECO:0007669"/>
    <property type="project" value="UniProtKB-UniRule"/>
</dbReference>
<evidence type="ECO:0000256" key="6">
    <source>
        <dbReference type="ARBA" id="ARBA00022618"/>
    </source>
</evidence>
<dbReference type="InterPro" id="IPR005758">
    <property type="entry name" value="UDP-N-AcMur_Ala_ligase_MurC"/>
</dbReference>
<dbReference type="GO" id="GO:0005524">
    <property type="term" value="F:ATP binding"/>
    <property type="evidence" value="ECO:0007669"/>
    <property type="project" value="UniProtKB-KW"/>
</dbReference>
<dbReference type="Pfam" id="PF02875">
    <property type="entry name" value="Mur_ligase_C"/>
    <property type="match status" value="1"/>
</dbReference>
<comment type="pathway">
    <text evidence="2">Cell wall biogenesis; peptidoglycan biosynthesis.</text>
</comment>
<evidence type="ECO:0000259" key="17">
    <source>
        <dbReference type="Pfam" id="PF08245"/>
    </source>
</evidence>
<dbReference type="STRING" id="1797516.A3D26_04015"/>
<name>A0A1G1V5F0_9BACT</name>
<evidence type="ECO:0000256" key="12">
    <source>
        <dbReference type="ARBA" id="ARBA00023316"/>
    </source>
</evidence>
<keyword evidence="5 18" id="KW-0436">Ligase</keyword>
<evidence type="ECO:0000259" key="16">
    <source>
        <dbReference type="Pfam" id="PF02875"/>
    </source>
</evidence>
<organism evidence="18 19">
    <name type="scientific">Candidatus Blackburnbacteria bacterium RIFCSPHIGHO2_02_FULL_44_20</name>
    <dbReference type="NCBI Taxonomy" id="1797516"/>
    <lineage>
        <taxon>Bacteria</taxon>
        <taxon>Candidatus Blackburniibacteriota</taxon>
    </lineage>
</organism>
<keyword evidence="8" id="KW-0067">ATP-binding</keyword>
<comment type="caution">
    <text evidence="18">The sequence shown here is derived from an EMBL/GenBank/DDBJ whole genome shotgun (WGS) entry which is preliminary data.</text>
</comment>
<evidence type="ECO:0000256" key="10">
    <source>
        <dbReference type="ARBA" id="ARBA00022984"/>
    </source>
</evidence>
<gene>
    <name evidence="18" type="ORF">A3D26_04015</name>
</gene>
<evidence type="ECO:0000256" key="2">
    <source>
        <dbReference type="ARBA" id="ARBA00004752"/>
    </source>
</evidence>
<evidence type="ECO:0000256" key="1">
    <source>
        <dbReference type="ARBA" id="ARBA00004496"/>
    </source>
</evidence>
<evidence type="ECO:0000256" key="7">
    <source>
        <dbReference type="ARBA" id="ARBA00022741"/>
    </source>
</evidence>
<proteinExistence type="predicted"/>
<dbReference type="SUPFAM" id="SSF53623">
    <property type="entry name" value="MurD-like peptide ligases, catalytic domain"/>
    <property type="match status" value="1"/>
</dbReference>
<comment type="catalytic activity">
    <reaction evidence="13">
        <text>UDP-N-acetyl-alpha-D-muramate + L-alanine + ATP = UDP-N-acetyl-alpha-D-muramoyl-L-alanine + ADP + phosphate + H(+)</text>
        <dbReference type="Rhea" id="RHEA:23372"/>
        <dbReference type="ChEBI" id="CHEBI:15378"/>
        <dbReference type="ChEBI" id="CHEBI:30616"/>
        <dbReference type="ChEBI" id="CHEBI:43474"/>
        <dbReference type="ChEBI" id="CHEBI:57972"/>
        <dbReference type="ChEBI" id="CHEBI:70757"/>
        <dbReference type="ChEBI" id="CHEBI:83898"/>
        <dbReference type="ChEBI" id="CHEBI:456216"/>
        <dbReference type="EC" id="6.3.2.8"/>
    </reaction>
</comment>
<dbReference type="GO" id="GO:0008360">
    <property type="term" value="P:regulation of cell shape"/>
    <property type="evidence" value="ECO:0007669"/>
    <property type="project" value="UniProtKB-KW"/>
</dbReference>
<dbReference type="UniPathway" id="UPA00219"/>
<evidence type="ECO:0000256" key="4">
    <source>
        <dbReference type="ARBA" id="ARBA00022490"/>
    </source>
</evidence>
<reference evidence="18 19" key="1">
    <citation type="journal article" date="2016" name="Nat. Commun.">
        <title>Thousands of microbial genomes shed light on interconnected biogeochemical processes in an aquifer system.</title>
        <authorList>
            <person name="Anantharaman K."/>
            <person name="Brown C.T."/>
            <person name="Hug L.A."/>
            <person name="Sharon I."/>
            <person name="Castelle C.J."/>
            <person name="Probst A.J."/>
            <person name="Thomas B.C."/>
            <person name="Singh A."/>
            <person name="Wilkins M.J."/>
            <person name="Karaoz U."/>
            <person name="Brodie E.L."/>
            <person name="Williams K.H."/>
            <person name="Hubbard S.S."/>
            <person name="Banfield J.F."/>
        </authorList>
    </citation>
    <scope>NUCLEOTIDE SEQUENCE [LARGE SCALE GENOMIC DNA]</scope>
</reference>
<feature type="domain" description="Mur ligase N-terminal catalytic" evidence="15">
    <location>
        <begin position="12"/>
        <end position="112"/>
    </location>
</feature>
<evidence type="ECO:0000256" key="5">
    <source>
        <dbReference type="ARBA" id="ARBA00022598"/>
    </source>
</evidence>
<keyword evidence="10" id="KW-0573">Peptidoglycan synthesis</keyword>
<evidence type="ECO:0000256" key="13">
    <source>
        <dbReference type="ARBA" id="ARBA00047833"/>
    </source>
</evidence>
<feature type="domain" description="Mur ligase central" evidence="17">
    <location>
        <begin position="118"/>
        <end position="305"/>
    </location>
</feature>
<keyword evidence="6" id="KW-0132">Cell division</keyword>
<comment type="subcellular location">
    <subcellularLocation>
        <location evidence="1">Cytoplasm</location>
    </subcellularLocation>
</comment>
<dbReference type="Gene3D" id="3.90.190.20">
    <property type="entry name" value="Mur ligase, C-terminal domain"/>
    <property type="match status" value="1"/>
</dbReference>
<evidence type="ECO:0000313" key="18">
    <source>
        <dbReference type="EMBL" id="OGY10620.1"/>
    </source>
</evidence>
<dbReference type="GO" id="GO:0008763">
    <property type="term" value="F:UDP-N-acetylmuramate-L-alanine ligase activity"/>
    <property type="evidence" value="ECO:0007669"/>
    <property type="project" value="UniProtKB-UniRule"/>
</dbReference>
<evidence type="ECO:0000313" key="19">
    <source>
        <dbReference type="Proteomes" id="UP000178319"/>
    </source>
</evidence>
<sequence length="468" mass="51789">MTPNSPILEAKHIHFTGIKGVAMTALALCAQDLGIRVTGSDIKEVFVTDATLARRGLAWLTGFHPVNLKDKPDLVIFTGAHGGFNNPEVIAAKEMGIPIMTQAEALGEFTKGKDLITVAGVGGKTTIASMVSTLLDSAGQHPSFAVGVGDIFALNTPGRYDKEGKEFVTEADEYAVAPGTDNRPRFTYQNPKVLIIPNIEHDHPDIYPTFKDSKKVFLEFINRVPKDGLLIACIDNKNVRTLLKQTSVPVKTYGFSPDADYHLLSTNCENEETRFTLKHNGKTEDYTLKVPGKFNVLNATATIICGTFLGLTGSHLVNGIKDYTGCKRRIEKVKEKDGITYYDDYAHHPTEIQAVLSGLRDWYPKRRIIAIFQPHTYSRTKALFEEFAQSFGNANKVAIMDIYSSARETDTLGVTSEKLVQEAKIYHNEVSYTQGHKETLEFLAKILQKDDLVVTLGAGDIFYLHEKL</sequence>
<dbReference type="PANTHER" id="PTHR43445">
    <property type="entry name" value="UDP-N-ACETYLMURAMATE--L-ALANINE LIGASE-RELATED"/>
    <property type="match status" value="1"/>
</dbReference>
<dbReference type="InterPro" id="IPR000713">
    <property type="entry name" value="Mur_ligase_N"/>
</dbReference>
<dbReference type="Gene3D" id="3.40.50.720">
    <property type="entry name" value="NAD(P)-binding Rossmann-like Domain"/>
    <property type="match status" value="1"/>
</dbReference>
<dbReference type="GO" id="GO:0071555">
    <property type="term" value="P:cell wall organization"/>
    <property type="evidence" value="ECO:0007669"/>
    <property type="project" value="UniProtKB-KW"/>
</dbReference>
<dbReference type="PANTHER" id="PTHR43445:SF3">
    <property type="entry name" value="UDP-N-ACETYLMURAMATE--L-ALANINE LIGASE"/>
    <property type="match status" value="1"/>
</dbReference>
<dbReference type="AlphaFoldDB" id="A0A1G1V5F0"/>
<keyword evidence="7" id="KW-0547">Nucleotide-binding</keyword>
<dbReference type="EC" id="6.3.2.8" evidence="3 14"/>
<dbReference type="GO" id="GO:0051301">
    <property type="term" value="P:cell division"/>
    <property type="evidence" value="ECO:0007669"/>
    <property type="project" value="UniProtKB-KW"/>
</dbReference>
<dbReference type="InterPro" id="IPR013221">
    <property type="entry name" value="Mur_ligase_cen"/>
</dbReference>
<protein>
    <recommendedName>
        <fullName evidence="3 14">UDP-N-acetylmuramate--L-alanine ligase</fullName>
        <ecNumber evidence="3 14">6.3.2.8</ecNumber>
    </recommendedName>
</protein>
<dbReference type="SUPFAM" id="SSF53244">
    <property type="entry name" value="MurD-like peptide ligases, peptide-binding domain"/>
    <property type="match status" value="1"/>
</dbReference>
<evidence type="ECO:0000256" key="11">
    <source>
        <dbReference type="ARBA" id="ARBA00023306"/>
    </source>
</evidence>
<dbReference type="Pfam" id="PF01225">
    <property type="entry name" value="Mur_ligase"/>
    <property type="match status" value="1"/>
</dbReference>
<evidence type="ECO:0000256" key="3">
    <source>
        <dbReference type="ARBA" id="ARBA00012211"/>
    </source>
</evidence>
<dbReference type="InterPro" id="IPR036565">
    <property type="entry name" value="Mur-like_cat_sf"/>
</dbReference>
<feature type="domain" description="Mur ligase C-terminal" evidence="16">
    <location>
        <begin position="328"/>
        <end position="459"/>
    </location>
</feature>
<dbReference type="Gene3D" id="3.40.1190.10">
    <property type="entry name" value="Mur-like, catalytic domain"/>
    <property type="match status" value="1"/>
</dbReference>
<keyword evidence="12" id="KW-0961">Cell wall biogenesis/degradation</keyword>
<evidence type="ECO:0000256" key="9">
    <source>
        <dbReference type="ARBA" id="ARBA00022960"/>
    </source>
</evidence>
<dbReference type="EMBL" id="MHBZ01000032">
    <property type="protein sequence ID" value="OGY10620.1"/>
    <property type="molecule type" value="Genomic_DNA"/>
</dbReference>
<dbReference type="NCBIfam" id="TIGR01082">
    <property type="entry name" value="murC"/>
    <property type="match status" value="1"/>
</dbReference>
<dbReference type="InterPro" id="IPR036615">
    <property type="entry name" value="Mur_ligase_C_dom_sf"/>
</dbReference>
<dbReference type="Proteomes" id="UP000178319">
    <property type="component" value="Unassembled WGS sequence"/>
</dbReference>
<accession>A0A1G1V5F0</accession>
<evidence type="ECO:0000259" key="15">
    <source>
        <dbReference type="Pfam" id="PF01225"/>
    </source>
</evidence>